<gene>
    <name evidence="2" type="ORF">ACA1_342890</name>
</gene>
<keyword evidence="1" id="KW-0472">Membrane</keyword>
<dbReference type="KEGG" id="acan:ACA1_342890"/>
<organism evidence="2 3">
    <name type="scientific">Acanthamoeba castellanii (strain ATCC 30010 / Neff)</name>
    <dbReference type="NCBI Taxonomy" id="1257118"/>
    <lineage>
        <taxon>Eukaryota</taxon>
        <taxon>Amoebozoa</taxon>
        <taxon>Discosea</taxon>
        <taxon>Longamoebia</taxon>
        <taxon>Centramoebida</taxon>
        <taxon>Acanthamoebidae</taxon>
        <taxon>Acanthamoeba</taxon>
    </lineage>
</organism>
<sequence>MNREVDVTAPSWQVWSTIPGGYVAYSALLYDKFRMRTQQVVTPGMLFTMLGIDDTTSASLTTFYPNIPHKQDSEWIFPEFRVGMPDIARAGQKKTTINQLGA</sequence>
<protein>
    <submittedName>
        <fullName evidence="2">Uncharacterized protein</fullName>
    </submittedName>
</protein>
<keyword evidence="3" id="KW-1185">Reference proteome</keyword>
<name>L8HDB0_ACACF</name>
<proteinExistence type="predicted"/>
<dbReference type="AlphaFoldDB" id="L8HDB0"/>
<dbReference type="Proteomes" id="UP000011083">
    <property type="component" value="Unassembled WGS sequence"/>
</dbReference>
<accession>L8HDB0</accession>
<evidence type="ECO:0000313" key="2">
    <source>
        <dbReference type="EMBL" id="ELR23155.1"/>
    </source>
</evidence>
<evidence type="ECO:0000313" key="3">
    <source>
        <dbReference type="Proteomes" id="UP000011083"/>
    </source>
</evidence>
<dbReference type="GeneID" id="14924128"/>
<dbReference type="EMBL" id="KB007860">
    <property type="protein sequence ID" value="ELR23155.1"/>
    <property type="molecule type" value="Genomic_DNA"/>
</dbReference>
<feature type="transmembrane region" description="Helical" evidence="1">
    <location>
        <begin position="12"/>
        <end position="30"/>
    </location>
</feature>
<dbReference type="RefSeq" id="XP_004352683.1">
    <property type="nucleotide sequence ID" value="XM_004352631.1"/>
</dbReference>
<reference evidence="2 3" key="1">
    <citation type="journal article" date="2013" name="Genome Biol.">
        <title>Genome of Acanthamoeba castellanii highlights extensive lateral gene transfer and early evolution of tyrosine kinase signaling.</title>
        <authorList>
            <person name="Clarke M."/>
            <person name="Lohan A.J."/>
            <person name="Liu B."/>
            <person name="Lagkouvardos I."/>
            <person name="Roy S."/>
            <person name="Zafar N."/>
            <person name="Bertelli C."/>
            <person name="Schilde C."/>
            <person name="Kianianmomeni A."/>
            <person name="Burglin T.R."/>
            <person name="Frech C."/>
            <person name="Turcotte B."/>
            <person name="Kopec K.O."/>
            <person name="Synnott J.M."/>
            <person name="Choo C."/>
            <person name="Paponov I."/>
            <person name="Finkler A."/>
            <person name="Soon Heng Tan C."/>
            <person name="Hutchins A.P."/>
            <person name="Weinmeier T."/>
            <person name="Rattei T."/>
            <person name="Chu J.S."/>
            <person name="Gimenez G."/>
            <person name="Irimia M."/>
            <person name="Rigden D.J."/>
            <person name="Fitzpatrick D.A."/>
            <person name="Lorenzo-Morales J."/>
            <person name="Bateman A."/>
            <person name="Chiu C.H."/>
            <person name="Tang P."/>
            <person name="Hegemann P."/>
            <person name="Fromm H."/>
            <person name="Raoult D."/>
            <person name="Greub G."/>
            <person name="Miranda-Saavedra D."/>
            <person name="Chen N."/>
            <person name="Nash P."/>
            <person name="Ginger M.L."/>
            <person name="Horn M."/>
            <person name="Schaap P."/>
            <person name="Caler L."/>
            <person name="Loftus B."/>
        </authorList>
    </citation>
    <scope>NUCLEOTIDE SEQUENCE [LARGE SCALE GENOMIC DNA]</scope>
    <source>
        <strain evidence="2 3">Neff</strain>
    </source>
</reference>
<keyword evidence="1" id="KW-1133">Transmembrane helix</keyword>
<evidence type="ECO:0000256" key="1">
    <source>
        <dbReference type="SAM" id="Phobius"/>
    </source>
</evidence>
<dbReference type="VEuPathDB" id="AmoebaDB:ACA1_342890"/>
<keyword evidence="1" id="KW-0812">Transmembrane</keyword>